<reference evidence="2" key="1">
    <citation type="submission" date="2021-03" db="EMBL/GenBank/DDBJ databases">
        <authorList>
            <person name="Tagirdzhanova G."/>
        </authorList>
    </citation>
    <scope>NUCLEOTIDE SEQUENCE</scope>
</reference>
<sequence>MSKLKGSKKSSQLPESEDDYLAAGVKEEEGGEKWRAGDSVKSSRFFARALNIYDAGLKKHPASFDLAYNKARLQYDISQQPRLVAHQSLPLIELLFTALQSHRYALTLEPEDTDVLFNTAQVMVSISETLADTSIPVGTHDREHTVPLLQESINLFQNCFNLQNRQYAEVEAAIEAQVSLSSRNTSTPPSQALPESLPEPETEESWASVKESVTSSTLLDTLLAEIHAWTLLLPLLSWNLSLLQEIAPKAQDVLDRASPMVREAAEQQSYEQGYSNLKAALADAAYKSGGMTAADYATTLDNIWTSCATLTSFGPALCDHADALVTLNTSLSSNMSPDSASIRWKGLSLALRLLATADKNPGPAERSIINARRGDVELLRTRLGDPPIIYDQAAKSRTLLIKNAETYYEGARKLVAIGDDIVLADNITAKCVITKALREGNMDAVLTNLSTSDQSKIQSFIADMVEEGLLPP</sequence>
<evidence type="ECO:0000313" key="3">
    <source>
        <dbReference type="Proteomes" id="UP000664169"/>
    </source>
</evidence>
<accession>A0A8H3EUY3</accession>
<protein>
    <submittedName>
        <fullName evidence="2">Uncharacterized protein</fullName>
    </submittedName>
</protein>
<organism evidence="2 3">
    <name type="scientific">Gomphillus americanus</name>
    <dbReference type="NCBI Taxonomy" id="1940652"/>
    <lineage>
        <taxon>Eukaryota</taxon>
        <taxon>Fungi</taxon>
        <taxon>Dikarya</taxon>
        <taxon>Ascomycota</taxon>
        <taxon>Pezizomycotina</taxon>
        <taxon>Lecanoromycetes</taxon>
        <taxon>OSLEUM clade</taxon>
        <taxon>Ostropomycetidae</taxon>
        <taxon>Ostropales</taxon>
        <taxon>Graphidaceae</taxon>
        <taxon>Gomphilloideae</taxon>
        <taxon>Gomphillus</taxon>
    </lineage>
</organism>
<feature type="compositionally biased region" description="Polar residues" evidence="1">
    <location>
        <begin position="180"/>
        <end position="190"/>
    </location>
</feature>
<dbReference type="AlphaFoldDB" id="A0A8H3EUY3"/>
<proteinExistence type="predicted"/>
<name>A0A8H3EUY3_9LECA</name>
<keyword evidence="3" id="KW-1185">Reference proteome</keyword>
<dbReference type="Proteomes" id="UP000664169">
    <property type="component" value="Unassembled WGS sequence"/>
</dbReference>
<feature type="region of interest" description="Disordered" evidence="1">
    <location>
        <begin position="180"/>
        <end position="205"/>
    </location>
</feature>
<gene>
    <name evidence="2" type="ORF">GOMPHAMPRED_006720</name>
</gene>
<evidence type="ECO:0000313" key="2">
    <source>
        <dbReference type="EMBL" id="CAF9909351.1"/>
    </source>
</evidence>
<feature type="region of interest" description="Disordered" evidence="1">
    <location>
        <begin position="1"/>
        <end position="33"/>
    </location>
</feature>
<evidence type="ECO:0000256" key="1">
    <source>
        <dbReference type="SAM" id="MobiDB-lite"/>
    </source>
</evidence>
<dbReference type="EMBL" id="CAJPDQ010000005">
    <property type="protein sequence ID" value="CAF9909351.1"/>
    <property type="molecule type" value="Genomic_DNA"/>
</dbReference>
<comment type="caution">
    <text evidence="2">The sequence shown here is derived from an EMBL/GenBank/DDBJ whole genome shotgun (WGS) entry which is preliminary data.</text>
</comment>
<dbReference type="OrthoDB" id="5328412at2759"/>